<protein>
    <submittedName>
        <fullName evidence="2">Uncharacterized protein</fullName>
    </submittedName>
</protein>
<organism evidence="2 3">
    <name type="scientific">Clonorchis sinensis</name>
    <name type="common">Chinese liver fluke</name>
    <dbReference type="NCBI Taxonomy" id="79923"/>
    <lineage>
        <taxon>Eukaryota</taxon>
        <taxon>Metazoa</taxon>
        <taxon>Spiralia</taxon>
        <taxon>Lophotrochozoa</taxon>
        <taxon>Platyhelminthes</taxon>
        <taxon>Trematoda</taxon>
        <taxon>Digenea</taxon>
        <taxon>Opisthorchiida</taxon>
        <taxon>Opisthorchiata</taxon>
        <taxon>Opisthorchiidae</taxon>
        <taxon>Clonorchis</taxon>
    </lineage>
</organism>
<name>G7YWW4_CLOSI</name>
<feature type="region of interest" description="Disordered" evidence="1">
    <location>
        <begin position="40"/>
        <end position="117"/>
    </location>
</feature>
<feature type="compositionally biased region" description="Basic and acidic residues" evidence="1">
    <location>
        <begin position="88"/>
        <end position="101"/>
    </location>
</feature>
<feature type="compositionally biased region" description="Polar residues" evidence="1">
    <location>
        <begin position="78"/>
        <end position="87"/>
    </location>
</feature>
<evidence type="ECO:0000313" key="3">
    <source>
        <dbReference type="Proteomes" id="UP000008909"/>
    </source>
</evidence>
<keyword evidence="3" id="KW-1185">Reference proteome</keyword>
<feature type="compositionally biased region" description="Basic and acidic residues" evidence="1">
    <location>
        <begin position="62"/>
        <end position="77"/>
    </location>
</feature>
<evidence type="ECO:0000313" key="2">
    <source>
        <dbReference type="EMBL" id="GAA57444.1"/>
    </source>
</evidence>
<sequence length="281" mass="31995">MEGNFWKPGTPRQTRSTGASNWIQFTHLYEQRTNISTGILKDNPILDPQTKKHGTPWSQINEGHKPELGRAEDKDPSSIDQSTTTVDSKLKGHVDSDEWGHRRTQQPTESTDRTTNRGQSVGYIRKIVKHLNNYWFTIQMGDECTHTSVLAFDSTLLLKVDTTHSLRMVRKIDGMTRRGVPIPSANWGHPRRNSYKTVYWEMNAEGVTKTIGTQERQLYQRNNGTQMSNNSNAGEVEHATQGATEPIGLDEGHCHTEKLRLLINPRILYDYLSETYNSTSN</sequence>
<dbReference type="Proteomes" id="UP000008909">
    <property type="component" value="Unassembled WGS sequence"/>
</dbReference>
<proteinExistence type="predicted"/>
<reference key="2">
    <citation type="submission" date="2011-10" db="EMBL/GenBank/DDBJ databases">
        <title>The genome and transcriptome sequence of Clonorchis sinensis provide insights into the carcinogenic liver fluke.</title>
        <authorList>
            <person name="Wang X."/>
            <person name="Huang Y."/>
            <person name="Chen W."/>
            <person name="Liu H."/>
            <person name="Guo L."/>
            <person name="Chen Y."/>
            <person name="Luo F."/>
            <person name="Zhou W."/>
            <person name="Sun J."/>
            <person name="Mao Q."/>
            <person name="Liang P."/>
            <person name="Zhou C."/>
            <person name="Tian Y."/>
            <person name="Men J."/>
            <person name="Lv X."/>
            <person name="Huang L."/>
            <person name="Zhou J."/>
            <person name="Hu Y."/>
            <person name="Li R."/>
            <person name="Zhang F."/>
            <person name="Lei H."/>
            <person name="Li X."/>
            <person name="Hu X."/>
            <person name="Liang C."/>
            <person name="Xu J."/>
            <person name="Wu Z."/>
            <person name="Yu X."/>
        </authorList>
    </citation>
    <scope>NUCLEOTIDE SEQUENCE</scope>
    <source>
        <strain>Henan</strain>
    </source>
</reference>
<gene>
    <name evidence="2" type="ORF">CLF_112734</name>
</gene>
<dbReference type="AlphaFoldDB" id="G7YWW4"/>
<accession>G7YWW4</accession>
<reference evidence="2" key="1">
    <citation type="journal article" date="2011" name="Genome Biol.">
        <title>The draft genome of the carcinogenic human liver fluke Clonorchis sinensis.</title>
        <authorList>
            <person name="Wang X."/>
            <person name="Chen W."/>
            <person name="Huang Y."/>
            <person name="Sun J."/>
            <person name="Men J."/>
            <person name="Liu H."/>
            <person name="Luo F."/>
            <person name="Guo L."/>
            <person name="Lv X."/>
            <person name="Deng C."/>
            <person name="Zhou C."/>
            <person name="Fan Y."/>
            <person name="Li X."/>
            <person name="Huang L."/>
            <person name="Hu Y."/>
            <person name="Liang C."/>
            <person name="Hu X."/>
            <person name="Xu J."/>
            <person name="Yu X."/>
        </authorList>
    </citation>
    <scope>NUCLEOTIDE SEQUENCE [LARGE SCALE GENOMIC DNA]</scope>
    <source>
        <strain evidence="2">Henan</strain>
    </source>
</reference>
<dbReference type="EMBL" id="DF144753">
    <property type="protein sequence ID" value="GAA57444.1"/>
    <property type="molecule type" value="Genomic_DNA"/>
</dbReference>
<evidence type="ECO:0000256" key="1">
    <source>
        <dbReference type="SAM" id="MobiDB-lite"/>
    </source>
</evidence>